<feature type="compositionally biased region" description="Low complexity" evidence="7">
    <location>
        <begin position="13"/>
        <end position="24"/>
    </location>
</feature>
<dbReference type="PANTHER" id="PTHR43229:SF2">
    <property type="entry name" value="NODULATION PROTEIN J"/>
    <property type="match status" value="1"/>
</dbReference>
<accession>A0ABN3IB42</accession>
<dbReference type="PROSITE" id="PS51012">
    <property type="entry name" value="ABC_TM2"/>
    <property type="match status" value="1"/>
</dbReference>
<feature type="transmembrane region" description="Helical" evidence="6">
    <location>
        <begin position="84"/>
        <end position="107"/>
    </location>
</feature>
<evidence type="ECO:0000256" key="1">
    <source>
        <dbReference type="ARBA" id="ARBA00004141"/>
    </source>
</evidence>
<keyword evidence="6" id="KW-0813">Transport</keyword>
<evidence type="ECO:0000256" key="6">
    <source>
        <dbReference type="RuleBase" id="RU361157"/>
    </source>
</evidence>
<keyword evidence="3 6" id="KW-1133">Transmembrane helix</keyword>
<feature type="transmembrane region" description="Helical" evidence="6">
    <location>
        <begin position="128"/>
        <end position="155"/>
    </location>
</feature>
<feature type="transmembrane region" description="Helical" evidence="6">
    <location>
        <begin position="194"/>
        <end position="214"/>
    </location>
</feature>
<evidence type="ECO:0000256" key="2">
    <source>
        <dbReference type="ARBA" id="ARBA00022692"/>
    </source>
</evidence>
<comment type="caution">
    <text evidence="9">The sequence shown here is derived from an EMBL/GenBank/DDBJ whole genome shotgun (WGS) entry which is preliminary data.</text>
</comment>
<evidence type="ECO:0000313" key="10">
    <source>
        <dbReference type="Proteomes" id="UP001500058"/>
    </source>
</evidence>
<protein>
    <recommendedName>
        <fullName evidence="6">Transport permease protein</fullName>
    </recommendedName>
</protein>
<dbReference type="Pfam" id="PF01061">
    <property type="entry name" value="ABC2_membrane"/>
    <property type="match status" value="1"/>
</dbReference>
<dbReference type="PANTHER" id="PTHR43229">
    <property type="entry name" value="NODULATION PROTEIN J"/>
    <property type="match status" value="1"/>
</dbReference>
<comment type="subcellular location">
    <subcellularLocation>
        <location evidence="6">Cell membrane</location>
        <topology evidence="6">Multi-pass membrane protein</topology>
    </subcellularLocation>
    <subcellularLocation>
        <location evidence="1">Membrane</location>
        <topology evidence="1">Multi-pass membrane protein</topology>
    </subcellularLocation>
</comment>
<keyword evidence="5" id="KW-0046">Antibiotic resistance</keyword>
<feature type="transmembrane region" description="Helical" evidence="6">
    <location>
        <begin position="49"/>
        <end position="69"/>
    </location>
</feature>
<name>A0ABN3IB42_9ACTN</name>
<evidence type="ECO:0000256" key="4">
    <source>
        <dbReference type="ARBA" id="ARBA00023136"/>
    </source>
</evidence>
<evidence type="ECO:0000256" key="5">
    <source>
        <dbReference type="ARBA" id="ARBA00023251"/>
    </source>
</evidence>
<evidence type="ECO:0000256" key="7">
    <source>
        <dbReference type="SAM" id="MobiDB-lite"/>
    </source>
</evidence>
<reference evidence="9 10" key="1">
    <citation type="journal article" date="2019" name="Int. J. Syst. Evol. Microbiol.">
        <title>The Global Catalogue of Microorganisms (GCM) 10K type strain sequencing project: providing services to taxonomists for standard genome sequencing and annotation.</title>
        <authorList>
            <consortium name="The Broad Institute Genomics Platform"/>
            <consortium name="The Broad Institute Genome Sequencing Center for Infectious Disease"/>
            <person name="Wu L."/>
            <person name="Ma J."/>
        </authorList>
    </citation>
    <scope>NUCLEOTIDE SEQUENCE [LARGE SCALE GENOMIC DNA]</scope>
    <source>
        <strain evidence="9 10">JCM 6921</strain>
    </source>
</reference>
<dbReference type="PIRSF" id="PIRSF006648">
    <property type="entry name" value="DrrB"/>
    <property type="match status" value="1"/>
</dbReference>
<dbReference type="EMBL" id="BAAATJ010000010">
    <property type="protein sequence ID" value="GAA2398804.1"/>
    <property type="molecule type" value="Genomic_DNA"/>
</dbReference>
<comment type="similarity">
    <text evidence="6">Belongs to the ABC-2 integral membrane protein family.</text>
</comment>
<feature type="region of interest" description="Disordered" evidence="7">
    <location>
        <begin position="1"/>
        <end position="24"/>
    </location>
</feature>
<keyword evidence="10" id="KW-1185">Reference proteome</keyword>
<sequence>MTATLTETERHGAPGSPTAPGVPTGPGALLVEVLAVAGRRLRHLGRAPGRVLGVALSPLVSMVMLGYLFRDAVTPPAGGEYTEYVFAGGAVQVALACVGPTAVSVALDLRGGLVDRFRSLPISRSAVLFGHTLADLLVGFAGMAVVTGTGLLLGWRPRAGLLPALAGFGLIAVLVYAMLWLGVLLAMTLRNVETISVVTPFIVVVLPFLSNAFLSPRSMPGPIRPLAEWNPVSAVITACRDLWGNPTAPGGGFPAEHPLAVAAVTLGALFAVCVTVGLRRYRTAGS</sequence>
<feature type="domain" description="ABC transmembrane type-2" evidence="8">
    <location>
        <begin position="49"/>
        <end position="284"/>
    </location>
</feature>
<dbReference type="InterPro" id="IPR051784">
    <property type="entry name" value="Nod_factor_ABC_transporter"/>
</dbReference>
<keyword evidence="6" id="KW-1003">Cell membrane</keyword>
<keyword evidence="4 6" id="KW-0472">Membrane</keyword>
<evidence type="ECO:0000313" key="9">
    <source>
        <dbReference type="EMBL" id="GAA2398804.1"/>
    </source>
</evidence>
<gene>
    <name evidence="9" type="ORF">GCM10010420_26310</name>
</gene>
<evidence type="ECO:0000259" key="8">
    <source>
        <dbReference type="PROSITE" id="PS51012"/>
    </source>
</evidence>
<dbReference type="InterPro" id="IPR000412">
    <property type="entry name" value="ABC_2_transport"/>
</dbReference>
<keyword evidence="2 6" id="KW-0812">Transmembrane</keyword>
<organism evidence="9 10">
    <name type="scientific">Streptomyces glaucosporus</name>
    <dbReference type="NCBI Taxonomy" id="284044"/>
    <lineage>
        <taxon>Bacteria</taxon>
        <taxon>Bacillati</taxon>
        <taxon>Actinomycetota</taxon>
        <taxon>Actinomycetes</taxon>
        <taxon>Kitasatosporales</taxon>
        <taxon>Streptomycetaceae</taxon>
        <taxon>Streptomyces</taxon>
    </lineage>
</organism>
<evidence type="ECO:0000256" key="3">
    <source>
        <dbReference type="ARBA" id="ARBA00022989"/>
    </source>
</evidence>
<feature type="transmembrane region" description="Helical" evidence="6">
    <location>
        <begin position="259"/>
        <end position="278"/>
    </location>
</feature>
<dbReference type="InterPro" id="IPR013525">
    <property type="entry name" value="ABC2_TM"/>
</dbReference>
<dbReference type="Proteomes" id="UP001500058">
    <property type="component" value="Unassembled WGS sequence"/>
</dbReference>
<feature type="transmembrane region" description="Helical" evidence="6">
    <location>
        <begin position="161"/>
        <end position="187"/>
    </location>
</feature>
<dbReference type="RefSeq" id="WP_344631149.1">
    <property type="nucleotide sequence ID" value="NZ_BAAATJ010000010.1"/>
</dbReference>
<proteinExistence type="inferred from homology"/>
<dbReference type="InterPro" id="IPR047817">
    <property type="entry name" value="ABC2_TM_bact-type"/>
</dbReference>